<dbReference type="RefSeq" id="WP_007417632.1">
    <property type="nucleotide sequence ID" value="NZ_ABOX02000045.1"/>
</dbReference>
<comment type="caution">
    <text evidence="1">The sequence shown here is derived from an EMBL/GenBank/DDBJ whole genome shotgun (WGS) entry which is preliminary data.</text>
</comment>
<dbReference type="EMBL" id="ABOX02000045">
    <property type="protein sequence ID" value="EEF58347.1"/>
    <property type="molecule type" value="Genomic_DNA"/>
</dbReference>
<organism evidence="1 2">
    <name type="scientific">Pedosphaera parvula (strain Ellin514)</name>
    <dbReference type="NCBI Taxonomy" id="320771"/>
    <lineage>
        <taxon>Bacteria</taxon>
        <taxon>Pseudomonadati</taxon>
        <taxon>Verrucomicrobiota</taxon>
        <taxon>Pedosphaerae</taxon>
        <taxon>Pedosphaerales</taxon>
        <taxon>Pedosphaeraceae</taxon>
        <taxon>Pedosphaera</taxon>
    </lineage>
</organism>
<protein>
    <submittedName>
        <fullName evidence="1">Uncharacterized protein</fullName>
    </submittedName>
</protein>
<dbReference type="AlphaFoldDB" id="B9XP96"/>
<dbReference type="Proteomes" id="UP000003688">
    <property type="component" value="Unassembled WGS sequence"/>
</dbReference>
<accession>B9XP96</accession>
<sequence precursor="true">MRKQFGYVLLALVMLVVLAFVVQRTSTKATLRRYLAELRIKGEKLAGSELFPVCSTNPEHIVSRNFFATNIAAGTFIVPEVMKFVDDGKARIGWKGDLHWEGMSTNKANSSDATWKALEEQNKQQATNLELFRRALKNPSPDLGPHTNFLNTPKLNIPLERHVAQSFLADEMENLHHGHPAAALEDVEEIIALISLNKDEPTLPVQMMRNAIANLGLFATWELMQSPDLNEEMLSRLQREWQEIDLFAALEKGFLGERAYGYEMLTMLQTYSGANVRRLFAFSTVAGSNVPPAPIDWSEVWDDHIVFPLYKMTSSDDDGLFYLKSMQNVLDSARMLKSSVPWPTVKVIVTNQVHETDKTFARDKFHRYRFSELANPNYSRAMELVVHAETLRRLTITAIALKRYQLGHGAWPNELKLLTPGILSEVPIDPMSGKPVCYRFSPDGHCVLYSVGEDGRDDGGVGGGKDLWLGKDAVWPTAVDEDADAALAAHQKVN</sequence>
<reference evidence="1 2" key="1">
    <citation type="journal article" date="2011" name="J. Bacteriol.">
        <title>Genome sequence of 'Pedosphaera parvula' Ellin514, an aerobic Verrucomicrobial isolate from pasture soil.</title>
        <authorList>
            <person name="Kant R."/>
            <person name="van Passel M.W."/>
            <person name="Sangwan P."/>
            <person name="Palva A."/>
            <person name="Lucas S."/>
            <person name="Copeland A."/>
            <person name="Lapidus A."/>
            <person name="Glavina Del Rio T."/>
            <person name="Dalin E."/>
            <person name="Tice H."/>
            <person name="Bruce D."/>
            <person name="Goodwin L."/>
            <person name="Pitluck S."/>
            <person name="Chertkov O."/>
            <person name="Larimer F.W."/>
            <person name="Land M.L."/>
            <person name="Hauser L."/>
            <person name="Brettin T.S."/>
            <person name="Detter J.C."/>
            <person name="Han S."/>
            <person name="de Vos W.M."/>
            <person name="Janssen P.H."/>
            <person name="Smidt H."/>
        </authorList>
    </citation>
    <scope>NUCLEOTIDE SEQUENCE [LARGE SCALE GENOMIC DNA]</scope>
    <source>
        <strain evidence="1 2">Ellin514</strain>
    </source>
</reference>
<keyword evidence="2" id="KW-1185">Reference proteome</keyword>
<proteinExistence type="predicted"/>
<evidence type="ECO:0000313" key="1">
    <source>
        <dbReference type="EMBL" id="EEF58347.1"/>
    </source>
</evidence>
<dbReference type="OrthoDB" id="177509at2"/>
<name>B9XP96_PEDPL</name>
<dbReference type="STRING" id="320771.Cflav_PD1286"/>
<evidence type="ECO:0000313" key="2">
    <source>
        <dbReference type="Proteomes" id="UP000003688"/>
    </source>
</evidence>
<gene>
    <name evidence="1" type="ORF">Cflav_PD1286</name>
</gene>